<name>A0A8T9STQ9_9BACT</name>
<dbReference type="NCBIfam" id="NF041112">
    <property type="entry name" value="chap_CsgH_alph"/>
    <property type="match status" value="1"/>
</dbReference>
<dbReference type="EMBL" id="CP095053">
    <property type="protein sequence ID" value="UOR03600.1"/>
    <property type="molecule type" value="Genomic_DNA"/>
</dbReference>
<dbReference type="Gene3D" id="2.60.40.2420">
    <property type="match status" value="1"/>
</dbReference>
<proteinExistence type="predicted"/>
<sequence length="123" mass="13504">MLLSILHLLVLGCLLTYQGREIPCEAKLLLEHDETELHITGYCRSQSSQPASYRYELQVAKRSRGGQATSRQSGEFEVMPGQTVRLSHVAVNAGSAYTGQLRIYTRAGVLLARDSVGQTTPTP</sequence>
<evidence type="ECO:0000313" key="2">
    <source>
        <dbReference type="Proteomes" id="UP000829925"/>
    </source>
</evidence>
<dbReference type="InterPro" id="IPR053722">
    <property type="entry name" value="Curli_assembly_CsgC/AgfC"/>
</dbReference>
<gene>
    <name evidence="1" type="ORF">MUN82_11640</name>
</gene>
<evidence type="ECO:0008006" key="3">
    <source>
        <dbReference type="Google" id="ProtNLM"/>
    </source>
</evidence>
<organism evidence="1 2">
    <name type="scientific">Hymenobacter aerilatus</name>
    <dbReference type="NCBI Taxonomy" id="2932251"/>
    <lineage>
        <taxon>Bacteria</taxon>
        <taxon>Pseudomonadati</taxon>
        <taxon>Bacteroidota</taxon>
        <taxon>Cytophagia</taxon>
        <taxon>Cytophagales</taxon>
        <taxon>Hymenobacteraceae</taxon>
        <taxon>Hymenobacter</taxon>
    </lineage>
</organism>
<keyword evidence="2" id="KW-1185">Reference proteome</keyword>
<protein>
    <recommendedName>
        <fullName evidence="3">Curli assembly protein CsgC</fullName>
    </recommendedName>
</protein>
<evidence type="ECO:0000313" key="1">
    <source>
        <dbReference type="EMBL" id="UOR03600.1"/>
    </source>
</evidence>
<dbReference type="Proteomes" id="UP000829925">
    <property type="component" value="Chromosome"/>
</dbReference>
<dbReference type="InterPro" id="IPR047726">
    <property type="entry name" value="CsgH_dom"/>
</dbReference>
<dbReference type="KEGG" id="haei:MUN82_11640"/>
<dbReference type="AlphaFoldDB" id="A0A8T9STQ9"/>
<accession>A0A8T9STQ9</accession>
<dbReference type="RefSeq" id="WP_245090406.1">
    <property type="nucleotide sequence ID" value="NZ_CP095053.1"/>
</dbReference>
<reference evidence="1 2" key="1">
    <citation type="submission" date="2022-04" db="EMBL/GenBank/DDBJ databases">
        <title>Hymenobacter sp. isolated from the air.</title>
        <authorList>
            <person name="Won M."/>
            <person name="Lee C.-M."/>
            <person name="Woen H.-Y."/>
            <person name="Kwon S.-W."/>
        </authorList>
    </citation>
    <scope>NUCLEOTIDE SEQUENCE [LARGE SCALE GENOMIC DNA]</scope>
    <source>
        <strain evidence="2">5413 J-13</strain>
    </source>
</reference>